<dbReference type="InterPro" id="IPR000327">
    <property type="entry name" value="POU_dom"/>
</dbReference>
<feature type="compositionally biased region" description="Basic and acidic residues" evidence="7">
    <location>
        <begin position="173"/>
        <end position="184"/>
    </location>
</feature>
<evidence type="ECO:0000256" key="6">
    <source>
        <dbReference type="RuleBase" id="RU000682"/>
    </source>
</evidence>
<keyword evidence="4 5" id="KW-0539">Nucleus</keyword>
<dbReference type="GO" id="GO:0005634">
    <property type="term" value="C:nucleus"/>
    <property type="evidence" value="ECO:0007669"/>
    <property type="project" value="UniProtKB-SubCell"/>
</dbReference>
<evidence type="ECO:0000256" key="3">
    <source>
        <dbReference type="ARBA" id="ARBA00023155"/>
    </source>
</evidence>
<dbReference type="SMART" id="SM00389">
    <property type="entry name" value="HOX"/>
    <property type="match status" value="1"/>
</dbReference>
<dbReference type="SUPFAM" id="SSF46689">
    <property type="entry name" value="Homeodomain-like"/>
    <property type="match status" value="1"/>
</dbReference>
<dbReference type="InterPro" id="IPR050255">
    <property type="entry name" value="POU_domain_TF"/>
</dbReference>
<dbReference type="GO" id="GO:0000978">
    <property type="term" value="F:RNA polymerase II cis-regulatory region sequence-specific DNA binding"/>
    <property type="evidence" value="ECO:0007669"/>
    <property type="project" value="TreeGrafter"/>
</dbReference>
<sequence>MQKFTPEQRAEIDRIENAALNFRNMRVQYGFTQYDVGLALGRRYGGDFSQTTISRYEACNLTFQNMRKLTPIFDVWINEAAAAIRNGTTVSDIIEHGAQLADIGPQPGPSVNIKKRKRRAVLDLTQQNALELAFCCNNNPTRAKTLELATTHGLDTEVVRVWFCNRRQKRRRGPDDTLADRVPSDEGTADSEMHIAKPEQGSNLIAGFDEGSKKYYYAPCAPIEEHLPKDEPITDQLAYVQNSSAPFDAAGAYDMKGDETLSLNNHGVAFSRIFG</sequence>
<dbReference type="PANTHER" id="PTHR11636:SF137">
    <property type="entry name" value="HOMEOBOX PROTEIN CEH-18"/>
    <property type="match status" value="1"/>
</dbReference>
<dbReference type="Pfam" id="PF00046">
    <property type="entry name" value="Homeodomain"/>
    <property type="match status" value="1"/>
</dbReference>
<dbReference type="CDD" id="cd00086">
    <property type="entry name" value="homeodomain"/>
    <property type="match status" value="1"/>
</dbReference>
<reference evidence="10" key="1">
    <citation type="submission" date="2023-06" db="EMBL/GenBank/DDBJ databases">
        <authorList>
            <person name="Delattre M."/>
        </authorList>
    </citation>
    <scope>NUCLEOTIDE SEQUENCE</scope>
    <source>
        <strain evidence="10">AF72</strain>
    </source>
</reference>
<dbReference type="InterPro" id="IPR001356">
    <property type="entry name" value="HD"/>
</dbReference>
<dbReference type="InterPro" id="IPR009057">
    <property type="entry name" value="Homeodomain-like_sf"/>
</dbReference>
<dbReference type="EMBL" id="CATQJA010002691">
    <property type="protein sequence ID" value="CAJ0584326.1"/>
    <property type="molecule type" value="Genomic_DNA"/>
</dbReference>
<evidence type="ECO:0000256" key="4">
    <source>
        <dbReference type="ARBA" id="ARBA00023242"/>
    </source>
</evidence>
<accession>A0AA36DBN4</accession>
<organism evidence="10 11">
    <name type="scientific">Mesorhabditis spiculigera</name>
    <dbReference type="NCBI Taxonomy" id="96644"/>
    <lineage>
        <taxon>Eukaryota</taxon>
        <taxon>Metazoa</taxon>
        <taxon>Ecdysozoa</taxon>
        <taxon>Nematoda</taxon>
        <taxon>Chromadorea</taxon>
        <taxon>Rhabditida</taxon>
        <taxon>Rhabditina</taxon>
        <taxon>Rhabditomorpha</taxon>
        <taxon>Rhabditoidea</taxon>
        <taxon>Rhabditidae</taxon>
        <taxon>Mesorhabditinae</taxon>
        <taxon>Mesorhabditis</taxon>
    </lineage>
</organism>
<dbReference type="PROSITE" id="PS50071">
    <property type="entry name" value="HOMEOBOX_2"/>
    <property type="match status" value="1"/>
</dbReference>
<dbReference type="SMART" id="SM00352">
    <property type="entry name" value="POU"/>
    <property type="match status" value="1"/>
</dbReference>
<comment type="caution">
    <text evidence="10">The sequence shown here is derived from an EMBL/GenBank/DDBJ whole genome shotgun (WGS) entry which is preliminary data.</text>
</comment>
<keyword evidence="2 5" id="KW-0238">DNA-binding</keyword>
<name>A0AA36DBN4_9BILA</name>
<dbReference type="SUPFAM" id="SSF47413">
    <property type="entry name" value="lambda repressor-like DNA-binding domains"/>
    <property type="match status" value="1"/>
</dbReference>
<proteinExistence type="predicted"/>
<dbReference type="AlphaFoldDB" id="A0AA36DBN4"/>
<comment type="subcellular location">
    <subcellularLocation>
        <location evidence="1 5 6">Nucleus</location>
    </subcellularLocation>
</comment>
<dbReference type="PROSITE" id="PS51179">
    <property type="entry name" value="POU_3"/>
    <property type="match status" value="1"/>
</dbReference>
<gene>
    <name evidence="10" type="ORF">MSPICULIGERA_LOCUS22385</name>
</gene>
<feature type="domain" description="Homeobox" evidence="8">
    <location>
        <begin position="113"/>
        <end position="173"/>
    </location>
</feature>
<protein>
    <recommendedName>
        <fullName evidence="12">POU domain protein</fullName>
    </recommendedName>
</protein>
<dbReference type="PRINTS" id="PR00028">
    <property type="entry name" value="POUDOMAIN"/>
</dbReference>
<feature type="non-terminal residue" evidence="10">
    <location>
        <position position="275"/>
    </location>
</feature>
<dbReference type="GO" id="GO:0000981">
    <property type="term" value="F:DNA-binding transcription factor activity, RNA polymerase II-specific"/>
    <property type="evidence" value="ECO:0007669"/>
    <property type="project" value="TreeGrafter"/>
</dbReference>
<dbReference type="Pfam" id="PF00157">
    <property type="entry name" value="Pou"/>
    <property type="match status" value="1"/>
</dbReference>
<keyword evidence="11" id="KW-1185">Reference proteome</keyword>
<evidence type="ECO:0000256" key="1">
    <source>
        <dbReference type="ARBA" id="ARBA00004123"/>
    </source>
</evidence>
<dbReference type="Gene3D" id="1.10.260.40">
    <property type="entry name" value="lambda repressor-like DNA-binding domains"/>
    <property type="match status" value="1"/>
</dbReference>
<evidence type="ECO:0000256" key="7">
    <source>
        <dbReference type="SAM" id="MobiDB-lite"/>
    </source>
</evidence>
<dbReference type="InterPro" id="IPR010982">
    <property type="entry name" value="Lambda_DNA-bd_dom_sf"/>
</dbReference>
<evidence type="ECO:0000259" key="8">
    <source>
        <dbReference type="PROSITE" id="PS50071"/>
    </source>
</evidence>
<evidence type="ECO:0000259" key="9">
    <source>
        <dbReference type="PROSITE" id="PS51179"/>
    </source>
</evidence>
<dbReference type="PANTHER" id="PTHR11636">
    <property type="entry name" value="POU DOMAIN"/>
    <property type="match status" value="1"/>
</dbReference>
<dbReference type="InterPro" id="IPR013847">
    <property type="entry name" value="POU"/>
</dbReference>
<feature type="region of interest" description="Disordered" evidence="7">
    <location>
        <begin position="171"/>
        <end position="200"/>
    </location>
</feature>
<keyword evidence="3 5" id="KW-0371">Homeobox</keyword>
<feature type="DNA-binding region" description="Homeobox" evidence="5">
    <location>
        <begin position="115"/>
        <end position="174"/>
    </location>
</feature>
<evidence type="ECO:0008006" key="12">
    <source>
        <dbReference type="Google" id="ProtNLM"/>
    </source>
</evidence>
<evidence type="ECO:0000313" key="10">
    <source>
        <dbReference type="EMBL" id="CAJ0584326.1"/>
    </source>
</evidence>
<dbReference type="Gene3D" id="1.10.10.60">
    <property type="entry name" value="Homeodomain-like"/>
    <property type="match status" value="1"/>
</dbReference>
<feature type="domain" description="POU-specific" evidence="9">
    <location>
        <begin position="7"/>
        <end position="81"/>
    </location>
</feature>
<evidence type="ECO:0000256" key="5">
    <source>
        <dbReference type="PROSITE-ProRule" id="PRU00108"/>
    </source>
</evidence>
<evidence type="ECO:0000256" key="2">
    <source>
        <dbReference type="ARBA" id="ARBA00023125"/>
    </source>
</evidence>
<dbReference type="Proteomes" id="UP001177023">
    <property type="component" value="Unassembled WGS sequence"/>
</dbReference>
<evidence type="ECO:0000313" key="11">
    <source>
        <dbReference type="Proteomes" id="UP001177023"/>
    </source>
</evidence>